<dbReference type="InterPro" id="IPR041049">
    <property type="entry name" value="DUF5615"/>
</dbReference>
<dbReference type="EMBL" id="CP028989">
    <property type="protein sequence ID" value="UUO65210.1"/>
    <property type="molecule type" value="Genomic_DNA"/>
</dbReference>
<evidence type="ECO:0000259" key="1">
    <source>
        <dbReference type="Pfam" id="PF18480"/>
    </source>
</evidence>
<evidence type="ECO:0000313" key="3">
    <source>
        <dbReference type="Proteomes" id="UP001058872"/>
    </source>
</evidence>
<reference evidence="2" key="1">
    <citation type="submission" date="2018-04" db="EMBL/GenBank/DDBJ databases">
        <title>Genomes of Endosymbiotic and Endophytic Bradyrhizobium Publication status.</title>
        <authorList>
            <person name="Guha S."/>
            <person name="Jorrin B."/>
            <person name="Sarkar M."/>
            <person name="Poole P.S."/>
            <person name="DasGupta M."/>
        </authorList>
    </citation>
    <scope>NUCLEOTIDE SEQUENCE</scope>
    <source>
        <strain evidence="2">WBOS16</strain>
    </source>
</reference>
<accession>A0AAE9N9Z5</accession>
<organism evidence="2 3">
    <name type="scientific">Bradyrhizobium betae</name>
    <dbReference type="NCBI Taxonomy" id="244734"/>
    <lineage>
        <taxon>Bacteria</taxon>
        <taxon>Pseudomonadati</taxon>
        <taxon>Pseudomonadota</taxon>
        <taxon>Alphaproteobacteria</taxon>
        <taxon>Hyphomicrobiales</taxon>
        <taxon>Nitrobacteraceae</taxon>
        <taxon>Bradyrhizobium</taxon>
    </lineage>
</organism>
<feature type="domain" description="DUF5615" evidence="1">
    <location>
        <begin position="1"/>
        <end position="109"/>
    </location>
</feature>
<name>A0AAE9N9Z5_9BRAD</name>
<gene>
    <name evidence="2" type="ORF">DCM83_08270</name>
</gene>
<dbReference type="AlphaFoldDB" id="A0AAE9N9Z5"/>
<sequence length="110" mass="12185">MRLLFDQNLSFKLCQIVADLFPQSSHVRSHGLSEVADRALWEFAKANGFAIVTQDADFAELAALLGSPPKVIWLRTGNQMTVVIADLLRRHAETIHAFEGDDGAACLEIY</sequence>
<protein>
    <recommendedName>
        <fullName evidence="1">DUF5615 domain-containing protein</fullName>
    </recommendedName>
</protein>
<dbReference type="Proteomes" id="UP001058872">
    <property type="component" value="Chromosome"/>
</dbReference>
<dbReference type="RefSeq" id="WP_257179458.1">
    <property type="nucleotide sequence ID" value="NZ_CP028989.1"/>
</dbReference>
<dbReference type="Pfam" id="PF18480">
    <property type="entry name" value="DUF5615"/>
    <property type="match status" value="1"/>
</dbReference>
<evidence type="ECO:0000313" key="2">
    <source>
        <dbReference type="EMBL" id="UUO65210.1"/>
    </source>
</evidence>
<proteinExistence type="predicted"/>